<dbReference type="SUPFAM" id="SSF48008">
    <property type="entry name" value="GntR ligand-binding domain-like"/>
    <property type="match status" value="1"/>
</dbReference>
<dbReference type="Proteomes" id="UP001233673">
    <property type="component" value="Unassembled WGS sequence"/>
</dbReference>
<keyword evidence="1" id="KW-0805">Transcription regulation</keyword>
<dbReference type="Pfam" id="PF00392">
    <property type="entry name" value="GntR"/>
    <property type="match status" value="1"/>
</dbReference>
<dbReference type="PANTHER" id="PTHR43537:SF24">
    <property type="entry name" value="GLUCONATE OPERON TRANSCRIPTIONAL REPRESSOR"/>
    <property type="match status" value="1"/>
</dbReference>
<dbReference type="Gene3D" id="1.20.120.530">
    <property type="entry name" value="GntR ligand-binding domain-like"/>
    <property type="match status" value="1"/>
</dbReference>
<dbReference type="RefSeq" id="WP_305999607.1">
    <property type="nucleotide sequence ID" value="NZ_JASNFN010000010.1"/>
</dbReference>
<dbReference type="InterPro" id="IPR008920">
    <property type="entry name" value="TF_FadR/GntR_C"/>
</dbReference>
<proteinExistence type="predicted"/>
<dbReference type="InterPro" id="IPR036390">
    <property type="entry name" value="WH_DNA-bd_sf"/>
</dbReference>
<dbReference type="SMART" id="SM00345">
    <property type="entry name" value="HTH_GNTR"/>
    <property type="match status" value="1"/>
</dbReference>
<dbReference type="Pfam" id="PF07729">
    <property type="entry name" value="FCD"/>
    <property type="match status" value="1"/>
</dbReference>
<evidence type="ECO:0000313" key="6">
    <source>
        <dbReference type="Proteomes" id="UP001233673"/>
    </source>
</evidence>
<keyword evidence="2" id="KW-0238">DNA-binding</keyword>
<dbReference type="InterPro" id="IPR000524">
    <property type="entry name" value="Tscrpt_reg_HTH_GntR"/>
</dbReference>
<gene>
    <name evidence="5" type="ORF">QOZ88_09875</name>
</gene>
<evidence type="ECO:0000313" key="5">
    <source>
        <dbReference type="EMBL" id="MDP5182946.1"/>
    </source>
</evidence>
<keyword evidence="6" id="KW-1185">Reference proteome</keyword>
<sequence length="259" mass="27745">MQLLSGDARRAVFAPLDDGALRSEAVVRRVGSAIALGLLGDGEQLPTETDLATMLNVSTVTLREALAELRKLGLVETRRGRGGGSFVRAREDVLAGLAEARLAELGTADLRELGDVHGAVAATAARLAAARASRTEIARLRDIVDRLAEADSVTGQRRAEGRFYVELAACAQSVRLTMQEMDLHLELGQLPWPPAHVPELLGVIVAGHRAVVDAVEARDPAGARARAEQHIETRTLWSIELRLRLPGAEAAADRPREVS</sequence>
<dbReference type="EMBL" id="JASNFN010000010">
    <property type="protein sequence ID" value="MDP5182946.1"/>
    <property type="molecule type" value="Genomic_DNA"/>
</dbReference>
<evidence type="ECO:0000259" key="4">
    <source>
        <dbReference type="PROSITE" id="PS50949"/>
    </source>
</evidence>
<dbReference type="CDD" id="cd07377">
    <property type="entry name" value="WHTH_GntR"/>
    <property type="match status" value="1"/>
</dbReference>
<organism evidence="5 6">
    <name type="scientific">Blastococcus carthaginiensis</name>
    <dbReference type="NCBI Taxonomy" id="3050034"/>
    <lineage>
        <taxon>Bacteria</taxon>
        <taxon>Bacillati</taxon>
        <taxon>Actinomycetota</taxon>
        <taxon>Actinomycetes</taxon>
        <taxon>Geodermatophilales</taxon>
        <taxon>Geodermatophilaceae</taxon>
        <taxon>Blastococcus</taxon>
    </lineage>
</organism>
<dbReference type="InterPro" id="IPR011711">
    <property type="entry name" value="GntR_C"/>
</dbReference>
<name>A0ABT9IBJ8_9ACTN</name>
<evidence type="ECO:0000256" key="2">
    <source>
        <dbReference type="ARBA" id="ARBA00023125"/>
    </source>
</evidence>
<dbReference type="PANTHER" id="PTHR43537">
    <property type="entry name" value="TRANSCRIPTIONAL REGULATOR, GNTR FAMILY"/>
    <property type="match status" value="1"/>
</dbReference>
<dbReference type="SMART" id="SM00895">
    <property type="entry name" value="FCD"/>
    <property type="match status" value="1"/>
</dbReference>
<dbReference type="PRINTS" id="PR00035">
    <property type="entry name" value="HTHGNTR"/>
</dbReference>
<keyword evidence="3" id="KW-0804">Transcription</keyword>
<comment type="caution">
    <text evidence="5">The sequence shown here is derived from an EMBL/GenBank/DDBJ whole genome shotgun (WGS) entry which is preliminary data.</text>
</comment>
<dbReference type="PROSITE" id="PS50949">
    <property type="entry name" value="HTH_GNTR"/>
    <property type="match status" value="1"/>
</dbReference>
<evidence type="ECO:0000256" key="1">
    <source>
        <dbReference type="ARBA" id="ARBA00023015"/>
    </source>
</evidence>
<dbReference type="SUPFAM" id="SSF46785">
    <property type="entry name" value="Winged helix' DNA-binding domain"/>
    <property type="match status" value="1"/>
</dbReference>
<feature type="domain" description="HTH gntR-type" evidence="4">
    <location>
        <begin position="20"/>
        <end position="90"/>
    </location>
</feature>
<dbReference type="Gene3D" id="1.10.10.10">
    <property type="entry name" value="Winged helix-like DNA-binding domain superfamily/Winged helix DNA-binding domain"/>
    <property type="match status" value="1"/>
</dbReference>
<protein>
    <submittedName>
        <fullName evidence="5">FCD domain-containing protein</fullName>
    </submittedName>
</protein>
<dbReference type="InterPro" id="IPR036388">
    <property type="entry name" value="WH-like_DNA-bd_sf"/>
</dbReference>
<evidence type="ECO:0000256" key="3">
    <source>
        <dbReference type="ARBA" id="ARBA00023163"/>
    </source>
</evidence>
<reference evidence="6" key="1">
    <citation type="submission" date="2023-05" db="EMBL/GenBank/DDBJ databases">
        <title>Draft genome of Pseudofrankia sp. BMG5.37.</title>
        <authorList>
            <person name="Gtari M."/>
            <person name="Ghodhbane F."/>
            <person name="Sbissi I."/>
        </authorList>
    </citation>
    <scope>NUCLEOTIDE SEQUENCE [LARGE SCALE GENOMIC DNA]</scope>
    <source>
        <strain evidence="6">BMG 814</strain>
    </source>
</reference>
<accession>A0ABT9IBJ8</accession>